<dbReference type="Pfam" id="PF21186">
    <property type="entry name" value="DUF6852"/>
    <property type="match status" value="1"/>
</dbReference>
<accession>A0A9D9EII9</accession>
<dbReference type="InterPro" id="IPR049282">
    <property type="entry name" value="BVU_3817_N_sf"/>
</dbReference>
<protein>
    <submittedName>
        <fullName evidence="3">DUF5606 domain-containing protein</fullName>
    </submittedName>
</protein>
<organism evidence="3 4">
    <name type="scientific">Candidatus Cryptobacteroides merdigallinarum</name>
    <dbReference type="NCBI Taxonomy" id="2840770"/>
    <lineage>
        <taxon>Bacteria</taxon>
        <taxon>Pseudomonadati</taxon>
        <taxon>Bacteroidota</taxon>
        <taxon>Bacteroidia</taxon>
        <taxon>Bacteroidales</taxon>
        <taxon>Candidatus Cryptobacteroides</taxon>
    </lineage>
</organism>
<name>A0A9D9EII9_9BACT</name>
<dbReference type="Gene3D" id="1.10.10.1650">
    <property type="match status" value="1"/>
</dbReference>
<dbReference type="EMBL" id="JADIMQ010000039">
    <property type="protein sequence ID" value="MBO8448138.1"/>
    <property type="molecule type" value="Genomic_DNA"/>
</dbReference>
<evidence type="ECO:0000313" key="3">
    <source>
        <dbReference type="EMBL" id="MBO8448138.1"/>
    </source>
</evidence>
<dbReference type="Pfam" id="PF18347">
    <property type="entry name" value="DUF5606"/>
    <property type="match status" value="1"/>
</dbReference>
<reference evidence="3" key="1">
    <citation type="submission" date="2020-10" db="EMBL/GenBank/DDBJ databases">
        <authorList>
            <person name="Gilroy R."/>
        </authorList>
    </citation>
    <scope>NUCLEOTIDE SEQUENCE</scope>
    <source>
        <strain evidence="3">20514</strain>
    </source>
</reference>
<feature type="domain" description="DUF5606" evidence="1">
    <location>
        <begin position="5"/>
        <end position="50"/>
    </location>
</feature>
<reference evidence="3" key="2">
    <citation type="journal article" date="2021" name="PeerJ">
        <title>Extensive microbial diversity within the chicken gut microbiome revealed by metagenomics and culture.</title>
        <authorList>
            <person name="Gilroy R."/>
            <person name="Ravi A."/>
            <person name="Getino M."/>
            <person name="Pursley I."/>
            <person name="Horton D.L."/>
            <person name="Alikhan N.F."/>
            <person name="Baker D."/>
            <person name="Gharbi K."/>
            <person name="Hall N."/>
            <person name="Watson M."/>
            <person name="Adriaenssens E.M."/>
            <person name="Foster-Nyarko E."/>
            <person name="Jarju S."/>
            <person name="Secka A."/>
            <person name="Antonio M."/>
            <person name="Oren A."/>
            <person name="Chaudhuri R.R."/>
            <person name="La Ragione R."/>
            <person name="Hildebrand F."/>
            <person name="Pallen M.J."/>
        </authorList>
    </citation>
    <scope>NUCLEOTIDE SEQUENCE</scope>
    <source>
        <strain evidence="3">20514</strain>
    </source>
</reference>
<dbReference type="InterPro" id="IPR041218">
    <property type="entry name" value="DUF5606"/>
</dbReference>
<evidence type="ECO:0000313" key="4">
    <source>
        <dbReference type="Proteomes" id="UP000810252"/>
    </source>
</evidence>
<evidence type="ECO:0000259" key="1">
    <source>
        <dbReference type="Pfam" id="PF18347"/>
    </source>
</evidence>
<dbReference type="InterPro" id="IPR049280">
    <property type="entry name" value="DUF6852"/>
</dbReference>
<dbReference type="InterPro" id="IPR049281">
    <property type="entry name" value="BVU_3817-like_C_sf"/>
</dbReference>
<sequence>MKTDLTKILTISGQSGLFMYLSQSRNGVIVESLADKKRSCFGMKSKVTTLEDISIYTEEGEVKLREVFLKMKDVLGEEDAPSAKSQDGELSAFFSKALPDYDRDRFHVSHMKKVVTWYNILKEHASLEFETGEEESSED</sequence>
<comment type="caution">
    <text evidence="3">The sequence shown here is derived from an EMBL/GenBank/DDBJ whole genome shotgun (WGS) entry which is preliminary data.</text>
</comment>
<proteinExistence type="predicted"/>
<evidence type="ECO:0000259" key="2">
    <source>
        <dbReference type="Pfam" id="PF21186"/>
    </source>
</evidence>
<dbReference type="Gene3D" id="2.30.30.730">
    <property type="match status" value="1"/>
</dbReference>
<feature type="domain" description="DUF6852" evidence="2">
    <location>
        <begin position="53"/>
        <end position="121"/>
    </location>
</feature>
<gene>
    <name evidence="3" type="ORF">IAC29_02565</name>
</gene>
<dbReference type="AlphaFoldDB" id="A0A9D9EII9"/>
<dbReference type="Proteomes" id="UP000810252">
    <property type="component" value="Unassembled WGS sequence"/>
</dbReference>